<dbReference type="Pfam" id="PF00532">
    <property type="entry name" value="Peripla_BP_1"/>
    <property type="match status" value="1"/>
</dbReference>
<keyword evidence="2" id="KW-0238">DNA-binding</keyword>
<keyword evidence="6" id="KW-1185">Reference proteome</keyword>
<dbReference type="PANTHER" id="PTHR30146">
    <property type="entry name" value="LACI-RELATED TRANSCRIPTIONAL REPRESSOR"/>
    <property type="match status" value="1"/>
</dbReference>
<dbReference type="AlphaFoldDB" id="A0A921NTY6"/>
<dbReference type="InterPro" id="IPR001761">
    <property type="entry name" value="Peripla_BP/Lac1_sug-bd_dom"/>
</dbReference>
<evidence type="ECO:0000256" key="1">
    <source>
        <dbReference type="ARBA" id="ARBA00023015"/>
    </source>
</evidence>
<dbReference type="Proteomes" id="UP000698242">
    <property type="component" value="Unassembled WGS sequence"/>
</dbReference>
<dbReference type="InterPro" id="IPR028082">
    <property type="entry name" value="Peripla_BP_I"/>
</dbReference>
<dbReference type="Pfam" id="PF00356">
    <property type="entry name" value="LacI"/>
    <property type="match status" value="1"/>
</dbReference>
<comment type="caution">
    <text evidence="5">The sequence shown here is derived from an EMBL/GenBank/DDBJ whole genome shotgun (WGS) entry which is preliminary data.</text>
</comment>
<keyword evidence="3" id="KW-0804">Transcription</keyword>
<dbReference type="SUPFAM" id="SSF53822">
    <property type="entry name" value="Periplasmic binding protein-like I"/>
    <property type="match status" value="1"/>
</dbReference>
<keyword evidence="1" id="KW-0805">Transcription regulation</keyword>
<dbReference type="GO" id="GO:0008784">
    <property type="term" value="F:alanine racemase activity"/>
    <property type="evidence" value="ECO:0007669"/>
    <property type="project" value="UniProtKB-EC"/>
</dbReference>
<dbReference type="CDD" id="cd01392">
    <property type="entry name" value="HTH_LacI"/>
    <property type="match status" value="1"/>
</dbReference>
<dbReference type="EC" id="5.1.1.1" evidence="5"/>
<proteinExistence type="predicted"/>
<dbReference type="Gene3D" id="3.40.50.2300">
    <property type="match status" value="2"/>
</dbReference>
<accession>A0A921NTY6</accession>
<organism evidence="5 6">
    <name type="scientific">Profundibacterium mesophilum KAUST100406-0324</name>
    <dbReference type="NCBI Taxonomy" id="1037889"/>
    <lineage>
        <taxon>Bacteria</taxon>
        <taxon>Pseudomonadati</taxon>
        <taxon>Pseudomonadota</taxon>
        <taxon>Alphaproteobacteria</taxon>
        <taxon>Rhodobacterales</taxon>
        <taxon>Roseobacteraceae</taxon>
        <taxon>Profundibacterium</taxon>
    </lineage>
</organism>
<sequence>MTVSRVLRNRGDVSAGTRDKVLAVAKSLGYVPNKIAGALASSRVNLVAVVIPSMSNMIFPEVMTGIGEVLDDTDLQPVVGFTNYLPEKEENVLYEMLSWRPSGVIVAGLEHSEASRAMLKAAGIPVVEIMDVDGEAIDAVVGISHRRAGRHIAEAIIRQGYERIGFLGTKMALDYRARKRFEGFTEALAKHGLEVMDQEFYEGGSALAKGREMTANILARSPDLDFLYYSNDMIGAGGLIHCLETGIDVPGRLGLAGFNGVELLEGLPRRLATMDSERIEIGRAAARIIAARASGEITEGGQRVTMEPKLQYGDTLRRYKA</sequence>
<dbReference type="Gene3D" id="1.10.260.40">
    <property type="entry name" value="lambda repressor-like DNA-binding domains"/>
    <property type="match status" value="1"/>
</dbReference>
<gene>
    <name evidence="5" type="ORF">PMES_02129</name>
</gene>
<evidence type="ECO:0000256" key="3">
    <source>
        <dbReference type="ARBA" id="ARBA00023163"/>
    </source>
</evidence>
<dbReference type="EMBL" id="APKE01000025">
    <property type="protein sequence ID" value="KAF0675498.1"/>
    <property type="molecule type" value="Genomic_DNA"/>
</dbReference>
<dbReference type="SUPFAM" id="SSF47413">
    <property type="entry name" value="lambda repressor-like DNA-binding domains"/>
    <property type="match status" value="1"/>
</dbReference>
<dbReference type="SMART" id="SM00354">
    <property type="entry name" value="HTH_LACI"/>
    <property type="match status" value="1"/>
</dbReference>
<keyword evidence="5" id="KW-0413">Isomerase</keyword>
<protein>
    <submittedName>
        <fullName evidence="5">Alanine racemase</fullName>
        <ecNumber evidence="5">5.1.1.1</ecNumber>
    </submittedName>
</protein>
<feature type="domain" description="HTH lacI-type" evidence="4">
    <location>
        <begin position="1"/>
        <end position="41"/>
    </location>
</feature>
<evidence type="ECO:0000313" key="5">
    <source>
        <dbReference type="EMBL" id="KAF0675498.1"/>
    </source>
</evidence>
<dbReference type="InterPro" id="IPR010982">
    <property type="entry name" value="Lambda_DNA-bd_dom_sf"/>
</dbReference>
<dbReference type="PANTHER" id="PTHR30146:SF33">
    <property type="entry name" value="TRANSCRIPTIONAL REGULATOR"/>
    <property type="match status" value="1"/>
</dbReference>
<dbReference type="GO" id="GO:0003700">
    <property type="term" value="F:DNA-binding transcription factor activity"/>
    <property type="evidence" value="ECO:0007669"/>
    <property type="project" value="TreeGrafter"/>
</dbReference>
<dbReference type="InterPro" id="IPR000843">
    <property type="entry name" value="HTH_LacI"/>
</dbReference>
<reference evidence="5" key="1">
    <citation type="submission" date="2013-03" db="EMBL/GenBank/DDBJ databases">
        <title>Genome Sequence of the Profundibacterium mesophilum strain KAUST100406-0324T from Red Sea, a novel genus in the family Rhodobacteraceae.</title>
        <authorList>
            <person name="Essack M."/>
            <person name="Alam I."/>
            <person name="Lafi F."/>
            <person name="Alawi W."/>
            <person name="Kamanu F."/>
            <person name="Al-Suwailem A."/>
            <person name="Lee O.O."/>
            <person name="Xu Y."/>
            <person name="Bajic V."/>
            <person name="Qian P.-Y."/>
            <person name="Archer J."/>
        </authorList>
    </citation>
    <scope>NUCLEOTIDE SEQUENCE</scope>
    <source>
        <strain evidence="5">KAUST100406-0324</strain>
    </source>
</reference>
<evidence type="ECO:0000259" key="4">
    <source>
        <dbReference type="PROSITE" id="PS50932"/>
    </source>
</evidence>
<dbReference type="PROSITE" id="PS50932">
    <property type="entry name" value="HTH_LACI_2"/>
    <property type="match status" value="1"/>
</dbReference>
<name>A0A921NTY6_9RHOB</name>
<evidence type="ECO:0000313" key="6">
    <source>
        <dbReference type="Proteomes" id="UP000698242"/>
    </source>
</evidence>
<evidence type="ECO:0000256" key="2">
    <source>
        <dbReference type="ARBA" id="ARBA00023125"/>
    </source>
</evidence>
<dbReference type="CDD" id="cd01575">
    <property type="entry name" value="PBP1_GntR"/>
    <property type="match status" value="1"/>
</dbReference>
<dbReference type="GO" id="GO:0000976">
    <property type="term" value="F:transcription cis-regulatory region binding"/>
    <property type="evidence" value="ECO:0007669"/>
    <property type="project" value="TreeGrafter"/>
</dbReference>